<dbReference type="KEGG" id="cai:Caci_1222"/>
<feature type="compositionally biased region" description="Polar residues" evidence="1">
    <location>
        <begin position="461"/>
        <end position="478"/>
    </location>
</feature>
<feature type="compositionally biased region" description="Polar residues" evidence="1">
    <location>
        <begin position="406"/>
        <end position="425"/>
    </location>
</feature>
<accession>C7Q759</accession>
<dbReference type="AlphaFoldDB" id="C7Q759"/>
<protein>
    <submittedName>
        <fullName evidence="3">Uncharacterized protein</fullName>
    </submittedName>
</protein>
<feature type="region of interest" description="Disordered" evidence="1">
    <location>
        <begin position="1"/>
        <end position="49"/>
    </location>
</feature>
<dbReference type="HOGENOM" id="CLU_570733_0_0_11"/>
<feature type="transmembrane region" description="Helical" evidence="2">
    <location>
        <begin position="90"/>
        <end position="111"/>
    </location>
</feature>
<keyword evidence="2" id="KW-0472">Membrane</keyword>
<evidence type="ECO:0000313" key="4">
    <source>
        <dbReference type="Proteomes" id="UP000000851"/>
    </source>
</evidence>
<sequence>MDTWDNARPDRDQPTDGASAIPEEGSRGTSETTPAAASKSSAASEEEPYALPELRRALNIIADHYTSVPQPDLFPKVMARATRIRRRNRAIRAVTATAALVVAAILGPSVASELGVRGGDASAAPPPSAIVDLTSAYPVTAAAQSGVAVAMPTQPDNALNWPSRGTTVPAQAVDVAKSYLLDHAGSSATSATATVTTLWAQVDADTTVPSVKRAPKATPMPQAQAQAPQKAAHKTWLYVMQGWTNGPDGTPSQAELLVGDYTQTGKASSMSVYSSPVTFAHPRPGSADDIDDVQQIAELSVYLPQSDRLVVLGTPQTETVLYAKTGGDLVPQKTDGGVAVFPRTKELVKGHYADTIQVRDAKNVALTPPKAWSAADFVLSGMMSLWNSAGNGWVTVPLRSGAARPTQDSGTEASSEPSTGPSAEPSTGPPTQTQPPRLTPTGAPSVTPPSPSESVGAATAPSGQPTDTSGATGLASTF</sequence>
<evidence type="ECO:0000256" key="2">
    <source>
        <dbReference type="SAM" id="Phobius"/>
    </source>
</evidence>
<keyword evidence="2" id="KW-1133">Transmembrane helix</keyword>
<reference evidence="3 4" key="1">
    <citation type="journal article" date="2009" name="Stand. Genomic Sci.">
        <title>Complete genome sequence of Catenulispora acidiphila type strain (ID 139908).</title>
        <authorList>
            <person name="Copeland A."/>
            <person name="Lapidus A."/>
            <person name="Glavina Del Rio T."/>
            <person name="Nolan M."/>
            <person name="Lucas S."/>
            <person name="Chen F."/>
            <person name="Tice H."/>
            <person name="Cheng J.F."/>
            <person name="Bruce D."/>
            <person name="Goodwin L."/>
            <person name="Pitluck S."/>
            <person name="Mikhailova N."/>
            <person name="Pati A."/>
            <person name="Ivanova N."/>
            <person name="Mavromatis K."/>
            <person name="Chen A."/>
            <person name="Palaniappan K."/>
            <person name="Chain P."/>
            <person name="Land M."/>
            <person name="Hauser L."/>
            <person name="Chang Y.J."/>
            <person name="Jeffries C.D."/>
            <person name="Chertkov O."/>
            <person name="Brettin T."/>
            <person name="Detter J.C."/>
            <person name="Han C."/>
            <person name="Ali Z."/>
            <person name="Tindall B.J."/>
            <person name="Goker M."/>
            <person name="Bristow J."/>
            <person name="Eisen J.A."/>
            <person name="Markowitz V."/>
            <person name="Hugenholtz P."/>
            <person name="Kyrpides N.C."/>
            <person name="Klenk H.P."/>
        </authorList>
    </citation>
    <scope>NUCLEOTIDE SEQUENCE [LARGE SCALE GENOMIC DNA]</scope>
    <source>
        <strain evidence="4">DSM 44928 / JCM 14897 / NBRC 102108 / NRRL B-24433 / ID139908</strain>
    </source>
</reference>
<organism evidence="3 4">
    <name type="scientific">Catenulispora acidiphila (strain DSM 44928 / JCM 14897 / NBRC 102108 / NRRL B-24433 / ID139908)</name>
    <dbReference type="NCBI Taxonomy" id="479433"/>
    <lineage>
        <taxon>Bacteria</taxon>
        <taxon>Bacillati</taxon>
        <taxon>Actinomycetota</taxon>
        <taxon>Actinomycetes</taxon>
        <taxon>Catenulisporales</taxon>
        <taxon>Catenulisporaceae</taxon>
        <taxon>Catenulispora</taxon>
    </lineage>
</organism>
<keyword evidence="4" id="KW-1185">Reference proteome</keyword>
<feature type="compositionally biased region" description="Low complexity" evidence="1">
    <location>
        <begin position="29"/>
        <end position="43"/>
    </location>
</feature>
<keyword evidence="2" id="KW-0812">Transmembrane</keyword>
<feature type="compositionally biased region" description="Low complexity" evidence="1">
    <location>
        <begin position="429"/>
        <end position="445"/>
    </location>
</feature>
<dbReference type="Proteomes" id="UP000000851">
    <property type="component" value="Chromosome"/>
</dbReference>
<dbReference type="InParanoid" id="C7Q759"/>
<dbReference type="EMBL" id="CP001700">
    <property type="protein sequence ID" value="ACU70147.1"/>
    <property type="molecule type" value="Genomic_DNA"/>
</dbReference>
<name>C7Q759_CATAD</name>
<evidence type="ECO:0000256" key="1">
    <source>
        <dbReference type="SAM" id="MobiDB-lite"/>
    </source>
</evidence>
<feature type="region of interest" description="Disordered" evidence="1">
    <location>
        <begin position="400"/>
        <end position="478"/>
    </location>
</feature>
<dbReference type="RefSeq" id="WP_012785441.1">
    <property type="nucleotide sequence ID" value="NC_013131.1"/>
</dbReference>
<evidence type="ECO:0000313" key="3">
    <source>
        <dbReference type="EMBL" id="ACU70147.1"/>
    </source>
</evidence>
<feature type="compositionally biased region" description="Basic and acidic residues" evidence="1">
    <location>
        <begin position="1"/>
        <end position="14"/>
    </location>
</feature>
<gene>
    <name evidence="3" type="ordered locus">Caci_1222</name>
</gene>
<proteinExistence type="predicted"/>